<reference evidence="3 4" key="1">
    <citation type="journal article" date="2015" name="Stand. Genomic Sci.">
        <title>Genomic Encyclopedia of Bacterial and Archaeal Type Strains, Phase III: the genomes of soil and plant-associated and newly described type strains.</title>
        <authorList>
            <person name="Whitman W.B."/>
            <person name="Woyke T."/>
            <person name="Klenk H.P."/>
            <person name="Zhou Y."/>
            <person name="Lilburn T.G."/>
            <person name="Beck B.J."/>
            <person name="De Vos P."/>
            <person name="Vandamme P."/>
            <person name="Eisen J.A."/>
            <person name="Garrity G."/>
            <person name="Hugenholtz P."/>
            <person name="Kyrpides N.C."/>
        </authorList>
    </citation>
    <scope>NUCLEOTIDE SEQUENCE [LARGE SCALE GENOMIC DNA]</scope>
    <source>
        <strain evidence="3 4">CGMCC 1.10685</strain>
    </source>
</reference>
<reference evidence="3" key="2">
    <citation type="submission" date="2019-07" db="EMBL/GenBank/DDBJ databases">
        <authorList>
            <person name="Whitman W."/>
            <person name="Huntemann M."/>
            <person name="Clum A."/>
            <person name="Pillay M."/>
            <person name="Palaniappan K."/>
            <person name="Varghese N."/>
            <person name="Mikhailova N."/>
            <person name="Stamatis D."/>
            <person name="Reddy T."/>
            <person name="Daum C."/>
            <person name="Shapiro N."/>
            <person name="Ivanova N."/>
            <person name="Kyrpides N."/>
            <person name="Woyke T."/>
        </authorList>
    </citation>
    <scope>NUCLEOTIDE SEQUENCE</scope>
    <source>
        <strain evidence="3">CGMCC 1.10685</strain>
    </source>
</reference>
<dbReference type="EMBL" id="VLKW01000012">
    <property type="protein sequence ID" value="TWI43573.1"/>
    <property type="molecule type" value="Genomic_DNA"/>
</dbReference>
<proteinExistence type="predicted"/>
<keyword evidence="1" id="KW-1133">Transmembrane helix</keyword>
<evidence type="ECO:0000313" key="5">
    <source>
        <dbReference type="Proteomes" id="UP000437862"/>
    </source>
</evidence>
<dbReference type="OrthoDB" id="8595329at2"/>
<evidence type="ECO:0000313" key="4">
    <source>
        <dbReference type="Proteomes" id="UP000315112"/>
    </source>
</evidence>
<evidence type="ECO:0000313" key="3">
    <source>
        <dbReference type="EMBL" id="TWI43573.1"/>
    </source>
</evidence>
<name>A0A562PGV9_9BURK</name>
<dbReference type="AlphaFoldDB" id="A0A562PGV9"/>
<keyword evidence="1" id="KW-0472">Membrane</keyword>
<evidence type="ECO:0000256" key="1">
    <source>
        <dbReference type="SAM" id="Phobius"/>
    </source>
</evidence>
<accession>A0A562PGV9</accession>
<dbReference type="Proteomes" id="UP000315112">
    <property type="component" value="Unassembled WGS sequence"/>
</dbReference>
<protein>
    <submittedName>
        <fullName evidence="3">Uncharacterized protein</fullName>
    </submittedName>
</protein>
<dbReference type="Proteomes" id="UP000437862">
    <property type="component" value="Chromosome"/>
</dbReference>
<sequence length="125" mass="14469">MTSEHQPPPTAEPGSDHPGPELSFGQLLYRFLFFDWLFRDVNAARDLFERHAARQHNQRMSRYLPVYLRRWSVLAVFDFGLGVLCEKVVQATVLSAWFFTWSCVTVTGMVVITVAWLFLAFARMP</sequence>
<gene>
    <name evidence="2" type="ORF">GO485_15835</name>
    <name evidence="3" type="ORF">IP92_05138</name>
</gene>
<reference evidence="2 5" key="3">
    <citation type="submission" date="2019-12" db="EMBL/GenBank/DDBJ databases">
        <title>Draft Genome Sequences of Six Type Strains of the Genus Massilia.</title>
        <authorList>
            <person name="Miess H."/>
            <person name="Frediansyah A."/>
            <person name="Goeker M."/>
            <person name="Gross H."/>
        </authorList>
    </citation>
    <scope>NUCLEOTIDE SEQUENCE [LARGE SCALE GENOMIC DNA]</scope>
    <source>
        <strain evidence="2 5">DSM 26639</strain>
    </source>
</reference>
<feature type="transmembrane region" description="Helical" evidence="1">
    <location>
        <begin position="96"/>
        <end position="122"/>
    </location>
</feature>
<evidence type="ECO:0000313" key="2">
    <source>
        <dbReference type="EMBL" id="QGZ40379.1"/>
    </source>
</evidence>
<keyword evidence="5" id="KW-1185">Reference proteome</keyword>
<organism evidence="3 4">
    <name type="scientific">Pseudoduganella flava</name>
    <dbReference type="NCBI Taxonomy" id="871742"/>
    <lineage>
        <taxon>Bacteria</taxon>
        <taxon>Pseudomonadati</taxon>
        <taxon>Pseudomonadota</taxon>
        <taxon>Betaproteobacteria</taxon>
        <taxon>Burkholderiales</taxon>
        <taxon>Oxalobacteraceae</taxon>
        <taxon>Telluria group</taxon>
        <taxon>Pseudoduganella</taxon>
    </lineage>
</organism>
<keyword evidence="1" id="KW-0812">Transmembrane</keyword>
<dbReference type="EMBL" id="CP046904">
    <property type="protein sequence ID" value="QGZ40379.1"/>
    <property type="molecule type" value="Genomic_DNA"/>
</dbReference>
<dbReference type="RefSeq" id="WP_145880665.1">
    <property type="nucleotide sequence ID" value="NZ_CP046904.1"/>
</dbReference>